<proteinExistence type="predicted"/>
<feature type="transmembrane region" description="Helical" evidence="1">
    <location>
        <begin position="32"/>
        <end position="54"/>
    </location>
</feature>
<sequence length="287" mass="31653">MKDLSERELLQDTGDAADDHVKAGAQYTSQPIVRVACLFGLLLLVSLAAMYAVLGDCEPLSEPLNKTLNEPLNEPLNDTTPLFITLGDSITQIGAHPRLMGYQVMLTNTYVRKADVVNRGAAGTTTKWWLVKLPSLLRDWKLKPPTLLSIFLGVNDASLINGVDRGLHVPLDEFTANLYTMIASINEAFPKCKILLIAASAVDETSSWRTGRSNAEVSKYTNATINVARHLQLPVIDLFTPTFNDLSLFYDGLHLNSRGNIILHDLFVDTVRQSYPDLDPETLPAAY</sequence>
<dbReference type="OrthoDB" id="671439at2759"/>
<evidence type="ECO:0000313" key="3">
    <source>
        <dbReference type="EMBL" id="EQC40292.1"/>
    </source>
</evidence>
<accession>T0SBY6</accession>
<keyword evidence="1" id="KW-0812">Transmembrane</keyword>
<organism evidence="3 4">
    <name type="scientific">Saprolegnia diclina (strain VS20)</name>
    <dbReference type="NCBI Taxonomy" id="1156394"/>
    <lineage>
        <taxon>Eukaryota</taxon>
        <taxon>Sar</taxon>
        <taxon>Stramenopiles</taxon>
        <taxon>Oomycota</taxon>
        <taxon>Saprolegniomycetes</taxon>
        <taxon>Saprolegniales</taxon>
        <taxon>Saprolegniaceae</taxon>
        <taxon>Saprolegnia</taxon>
    </lineage>
</organism>
<dbReference type="SUPFAM" id="SSF52266">
    <property type="entry name" value="SGNH hydrolase"/>
    <property type="match status" value="1"/>
</dbReference>
<keyword evidence="1" id="KW-0472">Membrane</keyword>
<dbReference type="InterPro" id="IPR036514">
    <property type="entry name" value="SGNH_hydro_sf"/>
</dbReference>
<keyword evidence="4" id="KW-1185">Reference proteome</keyword>
<keyword evidence="1" id="KW-1133">Transmembrane helix</keyword>
<reference evidence="3 4" key="1">
    <citation type="submission" date="2012-04" db="EMBL/GenBank/DDBJ databases">
        <title>The Genome Sequence of Saprolegnia declina VS20.</title>
        <authorList>
            <consortium name="The Broad Institute Genome Sequencing Platform"/>
            <person name="Russ C."/>
            <person name="Nusbaum C."/>
            <person name="Tyler B."/>
            <person name="van West P."/>
            <person name="Dieguez-Uribeondo J."/>
            <person name="de Bruijn I."/>
            <person name="Tripathy S."/>
            <person name="Jiang R."/>
            <person name="Young S.K."/>
            <person name="Zeng Q."/>
            <person name="Gargeya S."/>
            <person name="Fitzgerald M."/>
            <person name="Haas B."/>
            <person name="Abouelleil A."/>
            <person name="Alvarado L."/>
            <person name="Arachchi H.M."/>
            <person name="Berlin A."/>
            <person name="Chapman S.B."/>
            <person name="Goldberg J."/>
            <person name="Griggs A."/>
            <person name="Gujja S."/>
            <person name="Hansen M."/>
            <person name="Howarth C."/>
            <person name="Imamovic A."/>
            <person name="Larimer J."/>
            <person name="McCowen C."/>
            <person name="Montmayeur A."/>
            <person name="Murphy C."/>
            <person name="Neiman D."/>
            <person name="Pearson M."/>
            <person name="Priest M."/>
            <person name="Roberts A."/>
            <person name="Saif S."/>
            <person name="Shea T."/>
            <person name="Sisk P."/>
            <person name="Sykes S."/>
            <person name="Wortman J."/>
            <person name="Nusbaum C."/>
            <person name="Birren B."/>
        </authorList>
    </citation>
    <scope>NUCLEOTIDE SEQUENCE [LARGE SCALE GENOMIC DNA]</scope>
    <source>
        <strain evidence="3 4">VS20</strain>
    </source>
</reference>
<dbReference type="GeneID" id="19942921"/>
<evidence type="ECO:0000256" key="1">
    <source>
        <dbReference type="SAM" id="Phobius"/>
    </source>
</evidence>
<dbReference type="eggNOG" id="KOG3035">
    <property type="taxonomic scope" value="Eukaryota"/>
</dbReference>
<name>T0SBY6_SAPDV</name>
<dbReference type="AlphaFoldDB" id="T0SBY6"/>
<dbReference type="Proteomes" id="UP000030762">
    <property type="component" value="Unassembled WGS sequence"/>
</dbReference>
<evidence type="ECO:0000259" key="2">
    <source>
        <dbReference type="Pfam" id="PF13472"/>
    </source>
</evidence>
<dbReference type="RefSeq" id="XP_008605991.1">
    <property type="nucleotide sequence ID" value="XM_008607769.1"/>
</dbReference>
<dbReference type="InterPro" id="IPR045136">
    <property type="entry name" value="Iah1-like"/>
</dbReference>
<dbReference type="Pfam" id="PF13472">
    <property type="entry name" value="Lipase_GDSL_2"/>
    <property type="match status" value="1"/>
</dbReference>
<evidence type="ECO:0000313" key="4">
    <source>
        <dbReference type="Proteomes" id="UP000030762"/>
    </source>
</evidence>
<dbReference type="InterPro" id="IPR013830">
    <property type="entry name" value="SGNH_hydro"/>
</dbReference>
<dbReference type="STRING" id="1156394.T0SBY6"/>
<dbReference type="InParanoid" id="T0SBY6"/>
<dbReference type="PANTHER" id="PTHR14209:SF19">
    <property type="entry name" value="ISOAMYL ACETATE-HYDROLYZING ESTERASE 1 HOMOLOG"/>
    <property type="match status" value="1"/>
</dbReference>
<dbReference type="PANTHER" id="PTHR14209">
    <property type="entry name" value="ISOAMYL ACETATE-HYDROLYZING ESTERASE 1"/>
    <property type="match status" value="1"/>
</dbReference>
<gene>
    <name evidence="3" type="ORF">SDRG_02194</name>
</gene>
<dbReference type="Gene3D" id="3.40.50.1110">
    <property type="entry name" value="SGNH hydrolase"/>
    <property type="match status" value="1"/>
</dbReference>
<feature type="domain" description="SGNH hydrolase-type esterase" evidence="2">
    <location>
        <begin position="86"/>
        <end position="260"/>
    </location>
</feature>
<dbReference type="VEuPathDB" id="FungiDB:SDRG_02194"/>
<protein>
    <recommendedName>
        <fullName evidence="2">SGNH hydrolase-type esterase domain-containing protein</fullName>
    </recommendedName>
</protein>
<dbReference type="EMBL" id="JH767136">
    <property type="protein sequence ID" value="EQC40292.1"/>
    <property type="molecule type" value="Genomic_DNA"/>
</dbReference>